<feature type="chain" id="PRO_5041961307" description="G-protein coupled receptors family 2 profile 2 domain-containing protein" evidence="9">
    <location>
        <begin position="22"/>
        <end position="587"/>
    </location>
</feature>
<evidence type="ECO:0000256" key="2">
    <source>
        <dbReference type="ARBA" id="ARBA00008979"/>
    </source>
</evidence>
<evidence type="ECO:0000256" key="4">
    <source>
        <dbReference type="ARBA" id="ARBA00022729"/>
    </source>
</evidence>
<evidence type="ECO:0000313" key="12">
    <source>
        <dbReference type="Proteomes" id="UP000820818"/>
    </source>
</evidence>
<feature type="signal peptide" evidence="9">
    <location>
        <begin position="1"/>
        <end position="21"/>
    </location>
</feature>
<reference evidence="11 12" key="1">
    <citation type="submission" date="2022-05" db="EMBL/GenBank/DDBJ databases">
        <title>A multi-omics perspective on studying reproductive biology in Daphnia sinensis.</title>
        <authorList>
            <person name="Jia J."/>
        </authorList>
    </citation>
    <scope>NUCLEOTIDE SEQUENCE [LARGE SCALE GENOMIC DNA]</scope>
    <source>
        <strain evidence="11 12">WSL</strain>
    </source>
</reference>
<feature type="transmembrane region" description="Helical" evidence="8">
    <location>
        <begin position="348"/>
        <end position="372"/>
    </location>
</feature>
<keyword evidence="4 9" id="KW-0732">Signal</keyword>
<feature type="transmembrane region" description="Helical" evidence="8">
    <location>
        <begin position="286"/>
        <end position="308"/>
    </location>
</feature>
<feature type="transmembrane region" description="Helical" evidence="8">
    <location>
        <begin position="392"/>
        <end position="413"/>
    </location>
</feature>
<dbReference type="InterPro" id="IPR036272">
    <property type="entry name" value="Methuselah_N_sf"/>
</dbReference>
<evidence type="ECO:0000256" key="1">
    <source>
        <dbReference type="ARBA" id="ARBA00004141"/>
    </source>
</evidence>
<dbReference type="InterPro" id="IPR052808">
    <property type="entry name" value="GPCR_Mth-like"/>
</dbReference>
<feature type="transmembrane region" description="Helical" evidence="8">
    <location>
        <begin position="518"/>
        <end position="539"/>
    </location>
</feature>
<sequence>MRHQHAYTIAVGLTLWMASCAGSDESTLQHDDQGLLIPLAKCCDVGEFYNAGFDSCVEWDTLDMEVPGTYFDSNGTGHTVTPSAFLVSLTNLTICPNGQVVKTSTNFQIFEDGSLKTADGILREPGEFCVNRIVSESTAPLAMFASRFCIADPCANSSSGCIHKCCPTGMILNETERLCQLSSVPFVIPFHDESGTPLLPPTSVVVRDGVFVDCKHGVYSLRPSAEEDEEFYILPNGRIHLPAIREYVDDYCVDQFASEDGTVLQALLCFPPQPEETAANVVIQSIYPYFLFVSSLFLIATFIVHALLPELRNTHGVTVMCHAASMTVMYIGLATIQLNPYLSDDVCIGLAVLVHFAFLATFTWLNVLSFDIWWTFNDRRLPRRSHKLGRRFIYYSLYAWSVPTLIVLFGQIVDNVRGLASHISQPGFGTLKCWFHTPGSFYIFLYGPMSVLILCNVFFFTMTAITLCRTKIGTHHKDNASLFYSKQKFRAIFVLFVLMGISWMTEVISFAVGGSAYLWIPTDILNILTAVFVFFIFVCKPNVWSLLMKKYPCLQKFDRFCSSCMKYDNSNQENEDRSFIDLQQTTI</sequence>
<comment type="similarity">
    <text evidence="2">Belongs to the G-protein coupled receptor 2 family. Mth subfamily.</text>
</comment>
<evidence type="ECO:0000256" key="8">
    <source>
        <dbReference type="SAM" id="Phobius"/>
    </source>
</evidence>
<dbReference type="Gene3D" id="2.170.180.11">
    <property type="entry name" value="Methuselah ectodomain, domain 2"/>
    <property type="match status" value="1"/>
</dbReference>
<dbReference type="InterPro" id="IPR023311">
    <property type="entry name" value="Methusela_ecto_dom_2"/>
</dbReference>
<keyword evidence="12" id="KW-1185">Reference proteome</keyword>
<dbReference type="AlphaFoldDB" id="A0AAD5PV48"/>
<dbReference type="Gene3D" id="1.20.1070.10">
    <property type="entry name" value="Rhodopsin 7-helix transmembrane proteins"/>
    <property type="match status" value="1"/>
</dbReference>
<feature type="transmembrane region" description="Helical" evidence="8">
    <location>
        <begin position="315"/>
        <end position="336"/>
    </location>
</feature>
<evidence type="ECO:0000313" key="11">
    <source>
        <dbReference type="EMBL" id="KAI9557714.1"/>
    </source>
</evidence>
<dbReference type="CDD" id="cd15039">
    <property type="entry name" value="7tmB3_Methuselah-like"/>
    <property type="match status" value="1"/>
</dbReference>
<evidence type="ECO:0000256" key="3">
    <source>
        <dbReference type="ARBA" id="ARBA00022692"/>
    </source>
</evidence>
<organism evidence="11 12">
    <name type="scientific">Daphnia sinensis</name>
    <dbReference type="NCBI Taxonomy" id="1820382"/>
    <lineage>
        <taxon>Eukaryota</taxon>
        <taxon>Metazoa</taxon>
        <taxon>Ecdysozoa</taxon>
        <taxon>Arthropoda</taxon>
        <taxon>Crustacea</taxon>
        <taxon>Branchiopoda</taxon>
        <taxon>Diplostraca</taxon>
        <taxon>Cladocera</taxon>
        <taxon>Anomopoda</taxon>
        <taxon>Daphniidae</taxon>
        <taxon>Daphnia</taxon>
        <taxon>Daphnia similis group</taxon>
    </lineage>
</organism>
<keyword evidence="3 8" id="KW-0812">Transmembrane</keyword>
<gene>
    <name evidence="11" type="ORF">GHT06_017543</name>
</gene>
<dbReference type="GO" id="GO:0004930">
    <property type="term" value="F:G protein-coupled receptor activity"/>
    <property type="evidence" value="ECO:0007669"/>
    <property type="project" value="UniProtKB-KW"/>
</dbReference>
<feature type="domain" description="G-protein coupled receptors family 2 profile 2" evidence="10">
    <location>
        <begin position="283"/>
        <end position="541"/>
    </location>
</feature>
<accession>A0AAD5PV48</accession>
<dbReference type="GO" id="GO:0007166">
    <property type="term" value="P:cell surface receptor signaling pathway"/>
    <property type="evidence" value="ECO:0007669"/>
    <property type="project" value="InterPro"/>
</dbReference>
<evidence type="ECO:0000256" key="5">
    <source>
        <dbReference type="ARBA" id="ARBA00022989"/>
    </source>
</evidence>
<evidence type="ECO:0000256" key="6">
    <source>
        <dbReference type="ARBA" id="ARBA00023040"/>
    </source>
</evidence>
<keyword evidence="5 8" id="KW-1133">Transmembrane helix</keyword>
<dbReference type="GO" id="GO:0016020">
    <property type="term" value="C:membrane"/>
    <property type="evidence" value="ECO:0007669"/>
    <property type="project" value="UniProtKB-SubCell"/>
</dbReference>
<name>A0AAD5PV48_9CRUS</name>
<dbReference type="PROSITE" id="PS51257">
    <property type="entry name" value="PROKAR_LIPOPROTEIN"/>
    <property type="match status" value="1"/>
</dbReference>
<dbReference type="PANTHER" id="PTHR46953">
    <property type="entry name" value="G-PROTEIN COUPLED RECEPTOR MTH-LIKE 1-RELATED"/>
    <property type="match status" value="1"/>
</dbReference>
<dbReference type="InterPro" id="IPR000832">
    <property type="entry name" value="GPCR_2_secretin-like"/>
</dbReference>
<evidence type="ECO:0000256" key="7">
    <source>
        <dbReference type="ARBA" id="ARBA00023136"/>
    </source>
</evidence>
<protein>
    <recommendedName>
        <fullName evidence="10">G-protein coupled receptors family 2 profile 2 domain-containing protein</fullName>
    </recommendedName>
</protein>
<proteinExistence type="inferred from homology"/>
<keyword evidence="7 8" id="KW-0472">Membrane</keyword>
<dbReference type="PANTHER" id="PTHR46953:SF1">
    <property type="entry name" value="G-PROTEIN COUPLED RECEPTOR MTH-LIKE 1-RELATED"/>
    <property type="match status" value="1"/>
</dbReference>
<feature type="transmembrane region" description="Helical" evidence="8">
    <location>
        <begin position="441"/>
        <end position="468"/>
    </location>
</feature>
<evidence type="ECO:0000256" key="9">
    <source>
        <dbReference type="SAM" id="SignalP"/>
    </source>
</evidence>
<comment type="caution">
    <text evidence="11">The sequence shown here is derived from an EMBL/GenBank/DDBJ whole genome shotgun (WGS) entry which is preliminary data.</text>
</comment>
<dbReference type="EMBL" id="WJBH02000006">
    <property type="protein sequence ID" value="KAI9557714.1"/>
    <property type="molecule type" value="Genomic_DNA"/>
</dbReference>
<comment type="subcellular location">
    <subcellularLocation>
        <location evidence="1">Membrane</location>
        <topology evidence="1">Multi-pass membrane protein</topology>
    </subcellularLocation>
</comment>
<dbReference type="PROSITE" id="PS50261">
    <property type="entry name" value="G_PROTEIN_RECEP_F2_4"/>
    <property type="match status" value="1"/>
</dbReference>
<dbReference type="Pfam" id="PF00002">
    <property type="entry name" value="7tm_2"/>
    <property type="match status" value="1"/>
</dbReference>
<keyword evidence="6" id="KW-0297">G-protein coupled receptor</keyword>
<feature type="transmembrane region" description="Helical" evidence="8">
    <location>
        <begin position="489"/>
        <end position="512"/>
    </location>
</feature>
<dbReference type="Proteomes" id="UP000820818">
    <property type="component" value="Linkage Group LG6"/>
</dbReference>
<dbReference type="InterPro" id="IPR017981">
    <property type="entry name" value="GPCR_2-like_7TM"/>
</dbReference>
<evidence type="ECO:0000259" key="10">
    <source>
        <dbReference type="PROSITE" id="PS50261"/>
    </source>
</evidence>
<keyword evidence="6" id="KW-0675">Receptor</keyword>
<keyword evidence="6" id="KW-0807">Transducer</keyword>
<dbReference type="SUPFAM" id="SSF63877">
    <property type="entry name" value="Methuselah ectodomain"/>
    <property type="match status" value="1"/>
</dbReference>